<dbReference type="EMBL" id="JAOYFB010000002">
    <property type="protein sequence ID" value="KAK4006351.1"/>
    <property type="molecule type" value="Genomic_DNA"/>
</dbReference>
<gene>
    <name evidence="2" type="ORF">OUZ56_011505</name>
</gene>
<name>A0ABQ9Z0B8_9CRUS</name>
<keyword evidence="3" id="KW-1185">Reference proteome</keyword>
<evidence type="ECO:0000313" key="3">
    <source>
        <dbReference type="Proteomes" id="UP001234178"/>
    </source>
</evidence>
<proteinExistence type="predicted"/>
<feature type="compositionally biased region" description="Polar residues" evidence="1">
    <location>
        <begin position="84"/>
        <end position="98"/>
    </location>
</feature>
<accession>A0ABQ9Z0B8</accession>
<feature type="compositionally biased region" description="Polar residues" evidence="1">
    <location>
        <begin position="108"/>
        <end position="136"/>
    </location>
</feature>
<evidence type="ECO:0000313" key="2">
    <source>
        <dbReference type="EMBL" id="KAK4006351.1"/>
    </source>
</evidence>
<protein>
    <submittedName>
        <fullName evidence="2">Uncharacterized protein</fullName>
    </submittedName>
</protein>
<dbReference type="Proteomes" id="UP001234178">
    <property type="component" value="Unassembled WGS sequence"/>
</dbReference>
<comment type="caution">
    <text evidence="2">The sequence shown here is derived from an EMBL/GenBank/DDBJ whole genome shotgun (WGS) entry which is preliminary data.</text>
</comment>
<organism evidence="2 3">
    <name type="scientific">Daphnia magna</name>
    <dbReference type="NCBI Taxonomy" id="35525"/>
    <lineage>
        <taxon>Eukaryota</taxon>
        <taxon>Metazoa</taxon>
        <taxon>Ecdysozoa</taxon>
        <taxon>Arthropoda</taxon>
        <taxon>Crustacea</taxon>
        <taxon>Branchiopoda</taxon>
        <taxon>Diplostraca</taxon>
        <taxon>Cladocera</taxon>
        <taxon>Anomopoda</taxon>
        <taxon>Daphniidae</taxon>
        <taxon>Daphnia</taxon>
    </lineage>
</organism>
<reference evidence="2 3" key="1">
    <citation type="journal article" date="2023" name="Nucleic Acids Res.">
        <title>The hologenome of Daphnia magna reveals possible DNA methylation and microbiome-mediated evolution of the host genome.</title>
        <authorList>
            <person name="Chaturvedi A."/>
            <person name="Li X."/>
            <person name="Dhandapani V."/>
            <person name="Marshall H."/>
            <person name="Kissane S."/>
            <person name="Cuenca-Cambronero M."/>
            <person name="Asole G."/>
            <person name="Calvet F."/>
            <person name="Ruiz-Romero M."/>
            <person name="Marangio P."/>
            <person name="Guigo R."/>
            <person name="Rago D."/>
            <person name="Mirbahai L."/>
            <person name="Eastwood N."/>
            <person name="Colbourne J.K."/>
            <person name="Zhou J."/>
            <person name="Mallon E."/>
            <person name="Orsini L."/>
        </authorList>
    </citation>
    <scope>NUCLEOTIDE SEQUENCE [LARGE SCALE GENOMIC DNA]</scope>
    <source>
        <strain evidence="2">LRV0_1</strain>
    </source>
</reference>
<evidence type="ECO:0000256" key="1">
    <source>
        <dbReference type="SAM" id="MobiDB-lite"/>
    </source>
</evidence>
<sequence>MIHRTETGPPFTSWPQHSDVRFHIHIPLPSTLPGRHHNAPEIICCVHDDDVHQKLLQDGSTLTFEQGLTKLRTAEATLMQVSSLRQSEAESIQQLKQSSKPDAKSKPCTPNHQQAPHLTDAGTVNPTRSSLEQTAQPAAKNADAKEN</sequence>
<feature type="region of interest" description="Disordered" evidence="1">
    <location>
        <begin position="84"/>
        <end position="147"/>
    </location>
</feature>